<proteinExistence type="predicted"/>
<organism evidence="1 2">
    <name type="scientific">Armadillidium nasatum</name>
    <dbReference type="NCBI Taxonomy" id="96803"/>
    <lineage>
        <taxon>Eukaryota</taxon>
        <taxon>Metazoa</taxon>
        <taxon>Ecdysozoa</taxon>
        <taxon>Arthropoda</taxon>
        <taxon>Crustacea</taxon>
        <taxon>Multicrustacea</taxon>
        <taxon>Malacostraca</taxon>
        <taxon>Eumalacostraca</taxon>
        <taxon>Peracarida</taxon>
        <taxon>Isopoda</taxon>
        <taxon>Oniscidea</taxon>
        <taxon>Crinocheta</taxon>
        <taxon>Armadillidiidae</taxon>
        <taxon>Armadillidium</taxon>
    </lineage>
</organism>
<keyword evidence="2" id="KW-1185">Reference proteome</keyword>
<gene>
    <name evidence="1" type="ORF">Anas_00022</name>
</gene>
<dbReference type="PANTHER" id="PTHR20905:SF28">
    <property type="entry name" value="GH28833P-RELATED"/>
    <property type="match status" value="1"/>
</dbReference>
<dbReference type="OrthoDB" id="41532at2759"/>
<protein>
    <recommendedName>
        <fullName evidence="3">N-acetyltransferase domain-containing protein</fullName>
    </recommendedName>
</protein>
<evidence type="ECO:0000313" key="1">
    <source>
        <dbReference type="EMBL" id="KAB7501906.1"/>
    </source>
</evidence>
<dbReference type="AlphaFoldDB" id="A0A5N5T5Q8"/>
<dbReference type="EMBL" id="SEYY01009120">
    <property type="protein sequence ID" value="KAB7501906.1"/>
    <property type="molecule type" value="Genomic_DNA"/>
</dbReference>
<dbReference type="PANTHER" id="PTHR20905">
    <property type="entry name" value="N-ACETYLTRANSFERASE-RELATED"/>
    <property type="match status" value="1"/>
</dbReference>
<reference evidence="1 2" key="1">
    <citation type="journal article" date="2019" name="PLoS Biol.">
        <title>Sex chromosomes control vertical transmission of feminizing Wolbachia symbionts in an isopod.</title>
        <authorList>
            <person name="Becking T."/>
            <person name="Chebbi M.A."/>
            <person name="Giraud I."/>
            <person name="Moumen B."/>
            <person name="Laverre T."/>
            <person name="Caubet Y."/>
            <person name="Peccoud J."/>
            <person name="Gilbert C."/>
            <person name="Cordaux R."/>
        </authorList>
    </citation>
    <scope>NUCLEOTIDE SEQUENCE [LARGE SCALE GENOMIC DNA]</scope>
    <source>
        <strain evidence="1">ANa2</strain>
        <tissue evidence="1">Whole body excluding digestive tract and cuticle</tissue>
    </source>
</reference>
<dbReference type="GO" id="GO:0008080">
    <property type="term" value="F:N-acetyltransferase activity"/>
    <property type="evidence" value="ECO:0007669"/>
    <property type="project" value="TreeGrafter"/>
</dbReference>
<dbReference type="CDD" id="cd04301">
    <property type="entry name" value="NAT_SF"/>
    <property type="match status" value="1"/>
</dbReference>
<dbReference type="InterPro" id="IPR016181">
    <property type="entry name" value="Acyl_CoA_acyltransferase"/>
</dbReference>
<dbReference type="Gene3D" id="3.40.630.30">
    <property type="match status" value="1"/>
</dbReference>
<evidence type="ECO:0008006" key="3">
    <source>
        <dbReference type="Google" id="ProtNLM"/>
    </source>
</evidence>
<evidence type="ECO:0000313" key="2">
    <source>
        <dbReference type="Proteomes" id="UP000326759"/>
    </source>
</evidence>
<dbReference type="SUPFAM" id="SSF55729">
    <property type="entry name" value="Acyl-CoA N-acyltransferases (Nat)"/>
    <property type="match status" value="1"/>
</dbReference>
<sequence length="108" mass="12226">MEKQANVFGDPKIDKVLEIAATTVDPEFSGNKITYRMTEEIERLAKKKGCQIITSQSTSKITQHIRSKMGYEIILKIYYDTMEINGEKVIDMSALDGTQCAIVFKKCL</sequence>
<comment type="caution">
    <text evidence="1">The sequence shown here is derived from an EMBL/GenBank/DDBJ whole genome shotgun (WGS) entry which is preliminary data.</text>
</comment>
<name>A0A5N5T5Q8_9CRUS</name>
<dbReference type="Proteomes" id="UP000326759">
    <property type="component" value="Unassembled WGS sequence"/>
</dbReference>
<accession>A0A5N5T5Q8</accession>